<gene>
    <name evidence="1" type="ORF">H8923_05480</name>
</gene>
<dbReference type="EMBL" id="JACRWE010000002">
    <property type="protein sequence ID" value="MBC5996206.1"/>
    <property type="molecule type" value="Genomic_DNA"/>
</dbReference>
<keyword evidence="2" id="KW-1185">Reference proteome</keyword>
<name>A0ABR7JMQ1_9FIRM</name>
<dbReference type="RefSeq" id="WP_153972153.1">
    <property type="nucleotide sequence ID" value="NZ_JACRWE010000002.1"/>
</dbReference>
<comment type="caution">
    <text evidence="1">The sequence shown here is derived from an EMBL/GenBank/DDBJ whole genome shotgun (WGS) entry which is preliminary data.</text>
</comment>
<evidence type="ECO:0000313" key="2">
    <source>
        <dbReference type="Proteomes" id="UP000609849"/>
    </source>
</evidence>
<accession>A0ABR7JMQ1</accession>
<proteinExistence type="predicted"/>
<organism evidence="1 2">
    <name type="scientific">Romboutsia faecis</name>
    <dbReference type="NCBI Taxonomy" id="2764597"/>
    <lineage>
        <taxon>Bacteria</taxon>
        <taxon>Bacillati</taxon>
        <taxon>Bacillota</taxon>
        <taxon>Clostridia</taxon>
        <taxon>Peptostreptococcales</taxon>
        <taxon>Peptostreptococcaceae</taxon>
        <taxon>Romboutsia</taxon>
    </lineage>
</organism>
<dbReference type="Proteomes" id="UP000609849">
    <property type="component" value="Unassembled WGS sequence"/>
</dbReference>
<evidence type="ECO:0000313" key="1">
    <source>
        <dbReference type="EMBL" id="MBC5996206.1"/>
    </source>
</evidence>
<reference evidence="1 2" key="1">
    <citation type="submission" date="2020-08" db="EMBL/GenBank/DDBJ databases">
        <authorList>
            <person name="Liu C."/>
            <person name="Sun Q."/>
        </authorList>
    </citation>
    <scope>NUCLEOTIDE SEQUENCE [LARGE SCALE GENOMIC DNA]</scope>
    <source>
        <strain evidence="1 2">NSJ-18</strain>
    </source>
</reference>
<protein>
    <submittedName>
        <fullName evidence="1">Uncharacterized protein</fullName>
    </submittedName>
</protein>
<sequence>MLKIKYMLSVMIILVSTSIIAIGEDDFEKLILGGTYIKEIKIEYDANVDNNEQYYSLERYFRPSNMPILNDRIESSLYNIYGYKPWEIKLDKKFLSTPEETIINYFSVLREAANPTGDINTGCGTLGDARGPYPVAYNFLSDSYKEKYSYEGYLKSFENKLHINLIKLSKVPPDENNINEIKYLVELEVIEGSNKHIGLFAYYYGYIYLDNENGQYKIKNMEYLGENYLCAPYHGWSYDASSLVEIEYGDWCSLISGNIQVEKSGYEKRVYFNDKEENEYYVLFYQLTNGVDIKIADYKKNKNGVWELIYINPEKCLDNKKN</sequence>